<dbReference type="InterPro" id="IPR033985">
    <property type="entry name" value="SusD-like_N"/>
</dbReference>
<keyword evidence="5" id="KW-0998">Cell outer membrane</keyword>
<evidence type="ECO:0000256" key="4">
    <source>
        <dbReference type="ARBA" id="ARBA00023136"/>
    </source>
</evidence>
<evidence type="ECO:0000256" key="1">
    <source>
        <dbReference type="ARBA" id="ARBA00004442"/>
    </source>
</evidence>
<evidence type="ECO:0000259" key="8">
    <source>
        <dbReference type="Pfam" id="PF14322"/>
    </source>
</evidence>
<dbReference type="Proteomes" id="UP000182491">
    <property type="component" value="Unassembled WGS sequence"/>
</dbReference>
<feature type="domain" description="SusD-like N-terminal" evidence="8">
    <location>
        <begin position="24"/>
        <end position="221"/>
    </location>
</feature>
<comment type="similarity">
    <text evidence="2">Belongs to the SusD family.</text>
</comment>
<gene>
    <name evidence="9" type="ORF">SAMN04487941_0084</name>
</gene>
<dbReference type="EMBL" id="FPCA01000011">
    <property type="protein sequence ID" value="SFV02159.1"/>
    <property type="molecule type" value="Genomic_DNA"/>
</dbReference>
<name>A0A1I7KXH0_9BACT</name>
<evidence type="ECO:0000256" key="2">
    <source>
        <dbReference type="ARBA" id="ARBA00006275"/>
    </source>
</evidence>
<keyword evidence="3 6" id="KW-0732">Signal</keyword>
<sequence>MNKKYIYMLACTLMLSGTACEKEFLEILPEDQPTADAYYNTESEIRSVTASLYGRPWFEYNDKFSWVAGDGMAGDLYNDYQHEGQMFFFSFSDNNNIISQGWRGLYNIVAFSNSIINDMPRIASSKGVSEEVINRGLGEARFIRGFTYYLLTEYWEEVPIIENAAALVASGNIQVPKHTNESLYKFIIRDLEFAAQNLPASDMPGRVTEWSAKGMLAKVYLTRAQKTGSAEDFAKAMSYADDVIRNSGLTLMSNYADLFKIENNNNPESLFALQWIAGTWGHGNSRQAVFARNSRITNNSEAWGGWKSATVSFVNNVRENAAGGTDKRKPAIFMTLGDFYPELMKAQGGYTYNIVLPNPSGVGNLEEQNSLLNNIKKYVVGSREDVGVPVNNQAVPLNQYMLRLADVYLIYAEAAIGTAASTSDAKALEYYNAVRTRAGLAPRQGNLTFEQVFNERRVEFGMEGINWLDVKRFYYRNPQGALAYLNGQNRAVTYERAQDASGNPVGEANSFEGYRLVQPETPVVITEAYMELPIPNAEVSQNPLLAPTAEAVAYEFE</sequence>
<evidence type="ECO:0000256" key="5">
    <source>
        <dbReference type="ARBA" id="ARBA00023237"/>
    </source>
</evidence>
<reference evidence="10" key="1">
    <citation type="submission" date="2016-10" db="EMBL/GenBank/DDBJ databases">
        <authorList>
            <person name="Varghese N."/>
        </authorList>
    </citation>
    <scope>NUCLEOTIDE SEQUENCE [LARGE SCALE GENOMIC DNA]</scope>
    <source>
        <strain evidence="10">DSM 18820</strain>
    </source>
</reference>
<keyword evidence="10" id="KW-1185">Reference proteome</keyword>
<comment type="subcellular location">
    <subcellularLocation>
        <location evidence="1">Cell outer membrane</location>
    </subcellularLocation>
</comment>
<evidence type="ECO:0000256" key="3">
    <source>
        <dbReference type="ARBA" id="ARBA00022729"/>
    </source>
</evidence>
<dbReference type="Pfam" id="PF14322">
    <property type="entry name" value="SusD-like_3"/>
    <property type="match status" value="1"/>
</dbReference>
<dbReference type="STRING" id="388950.GCA_001611675_02900"/>
<evidence type="ECO:0000313" key="10">
    <source>
        <dbReference type="Proteomes" id="UP000182491"/>
    </source>
</evidence>
<dbReference type="RefSeq" id="WP_068838824.1">
    <property type="nucleotide sequence ID" value="NZ_BMXC01000005.1"/>
</dbReference>
<feature type="chain" id="PRO_5010158947" evidence="6">
    <location>
        <begin position="22"/>
        <end position="557"/>
    </location>
</feature>
<accession>A0A1I7KXH0</accession>
<dbReference type="InterPro" id="IPR011990">
    <property type="entry name" value="TPR-like_helical_dom_sf"/>
</dbReference>
<dbReference type="SUPFAM" id="SSF48452">
    <property type="entry name" value="TPR-like"/>
    <property type="match status" value="1"/>
</dbReference>
<dbReference type="Pfam" id="PF07980">
    <property type="entry name" value="SusD_RagB"/>
    <property type="match status" value="1"/>
</dbReference>
<evidence type="ECO:0000256" key="6">
    <source>
        <dbReference type="SAM" id="SignalP"/>
    </source>
</evidence>
<dbReference type="OrthoDB" id="9792139at2"/>
<evidence type="ECO:0000313" key="9">
    <source>
        <dbReference type="EMBL" id="SFV02159.1"/>
    </source>
</evidence>
<proteinExistence type="inferred from homology"/>
<dbReference type="AlphaFoldDB" id="A0A1I7KXH0"/>
<keyword evidence="4" id="KW-0472">Membrane</keyword>
<dbReference type="InterPro" id="IPR012944">
    <property type="entry name" value="SusD_RagB_dom"/>
</dbReference>
<dbReference type="PROSITE" id="PS51257">
    <property type="entry name" value="PROKAR_LIPOPROTEIN"/>
    <property type="match status" value="1"/>
</dbReference>
<feature type="signal peptide" evidence="6">
    <location>
        <begin position="1"/>
        <end position="21"/>
    </location>
</feature>
<dbReference type="Gene3D" id="1.25.40.390">
    <property type="match status" value="1"/>
</dbReference>
<evidence type="ECO:0000259" key="7">
    <source>
        <dbReference type="Pfam" id="PF07980"/>
    </source>
</evidence>
<feature type="domain" description="RagB/SusD" evidence="7">
    <location>
        <begin position="319"/>
        <end position="545"/>
    </location>
</feature>
<protein>
    <submittedName>
        <fullName evidence="9">Starch-binding associating with outer membrane</fullName>
    </submittedName>
</protein>
<organism evidence="9 10">
    <name type="scientific">Pontibacter akesuensis</name>
    <dbReference type="NCBI Taxonomy" id="388950"/>
    <lineage>
        <taxon>Bacteria</taxon>
        <taxon>Pseudomonadati</taxon>
        <taxon>Bacteroidota</taxon>
        <taxon>Cytophagia</taxon>
        <taxon>Cytophagales</taxon>
        <taxon>Hymenobacteraceae</taxon>
        <taxon>Pontibacter</taxon>
    </lineage>
</organism>
<dbReference type="GO" id="GO:0009279">
    <property type="term" value="C:cell outer membrane"/>
    <property type="evidence" value="ECO:0007669"/>
    <property type="project" value="UniProtKB-SubCell"/>
</dbReference>